<proteinExistence type="predicted"/>
<dbReference type="RefSeq" id="WP_089399607.1">
    <property type="nucleotide sequence ID" value="NZ_FZOT01000007.1"/>
</dbReference>
<protein>
    <submittedName>
        <fullName evidence="1">Uncharacterized nucleotidyltransferase</fullName>
    </submittedName>
</protein>
<gene>
    <name evidence="1" type="ORF">SAMN06265795_1079</name>
</gene>
<accession>A0A239HIP6</accession>
<organism evidence="1 2">
    <name type="scientific">Noviherbaspirillum humi</name>
    <dbReference type="NCBI Taxonomy" id="1688639"/>
    <lineage>
        <taxon>Bacteria</taxon>
        <taxon>Pseudomonadati</taxon>
        <taxon>Pseudomonadota</taxon>
        <taxon>Betaproteobacteria</taxon>
        <taxon>Burkholderiales</taxon>
        <taxon>Oxalobacteraceae</taxon>
        <taxon>Noviherbaspirillum</taxon>
    </lineage>
</organism>
<dbReference type="Proteomes" id="UP000198284">
    <property type="component" value="Unassembled WGS sequence"/>
</dbReference>
<sequence length="366" mass="41738">MRQPLLLALWREPQVGLEFSLAEWDLAIRQARSANVLASLDRRLAAHGLLDLVPARVKEHLLWIRGVAHQHRQTIYREAAQICRALADLGDSVIFLKGAAYTLAELPVSQGRLFSDIDVLVPEESLPAVESALLRHGWAFSHLHPYDQHYYRMWMHELPPMRHVRRGTHLDVHHAIVPKTARIRPDASKLCQAAQPVAGHERAKVLAPEDMVLHSAVHLFYEGEIDQGLRGLMDLDAMLIHFGDRPNFWERLLARAMEMDLMRPLFYGIRYAQRILGTPIPAHIVISVESGAPPAVLQPLMDAIFHRVFLPNHASCCDRKTRLAAQALYLRGNWLRMPMPLLARHLSRKAWMSWKEQFIPSTKPAV</sequence>
<keyword evidence="1" id="KW-0808">Transferase</keyword>
<dbReference type="EMBL" id="FZOT01000007">
    <property type="protein sequence ID" value="SNS81227.1"/>
    <property type="molecule type" value="Genomic_DNA"/>
</dbReference>
<name>A0A239HIP6_9BURK</name>
<dbReference type="InterPro" id="IPR039498">
    <property type="entry name" value="NTP_transf_5"/>
</dbReference>
<dbReference type="OrthoDB" id="5497963at2"/>
<evidence type="ECO:0000313" key="2">
    <source>
        <dbReference type="Proteomes" id="UP000198284"/>
    </source>
</evidence>
<dbReference type="GO" id="GO:0016740">
    <property type="term" value="F:transferase activity"/>
    <property type="evidence" value="ECO:0007669"/>
    <property type="project" value="UniProtKB-KW"/>
</dbReference>
<dbReference type="AlphaFoldDB" id="A0A239HIP6"/>
<dbReference type="Pfam" id="PF14907">
    <property type="entry name" value="NTP_transf_5"/>
    <property type="match status" value="1"/>
</dbReference>
<keyword evidence="2" id="KW-1185">Reference proteome</keyword>
<evidence type="ECO:0000313" key="1">
    <source>
        <dbReference type="EMBL" id="SNS81227.1"/>
    </source>
</evidence>
<reference evidence="1 2" key="1">
    <citation type="submission" date="2017-06" db="EMBL/GenBank/DDBJ databases">
        <authorList>
            <person name="Kim H.J."/>
            <person name="Triplett B.A."/>
        </authorList>
    </citation>
    <scope>NUCLEOTIDE SEQUENCE [LARGE SCALE GENOMIC DNA]</scope>
    <source>
        <strain evidence="1 2">U15</strain>
    </source>
</reference>